<dbReference type="GO" id="GO:0008017">
    <property type="term" value="F:microtubule binding"/>
    <property type="evidence" value="ECO:0007669"/>
    <property type="project" value="InterPro"/>
</dbReference>
<protein>
    <recommendedName>
        <fullName evidence="5">Stabilizer of axonemal microtubules 2-like</fullName>
    </recommendedName>
</protein>
<feature type="region of interest" description="Disordered" evidence="2">
    <location>
        <begin position="138"/>
        <end position="173"/>
    </location>
</feature>
<dbReference type="PANTHER" id="PTHR31516">
    <property type="entry name" value="STABILIZER OF AXONEMAL MICROTUBULES 2"/>
    <property type="match status" value="1"/>
</dbReference>
<feature type="region of interest" description="Disordered" evidence="2">
    <location>
        <begin position="410"/>
        <end position="443"/>
    </location>
</feature>
<evidence type="ECO:0000256" key="2">
    <source>
        <dbReference type="SAM" id="MobiDB-lite"/>
    </source>
</evidence>
<evidence type="ECO:0000256" key="1">
    <source>
        <dbReference type="ARBA" id="ARBA00008738"/>
    </source>
</evidence>
<dbReference type="GO" id="GO:0036126">
    <property type="term" value="C:sperm flagellum"/>
    <property type="evidence" value="ECO:0007669"/>
    <property type="project" value="TreeGrafter"/>
</dbReference>
<sequence length="443" mass="49928">MRRQHYAHTPLPVELISDSGRMVTEYQARFFANNALAVRETGKPPVTEEYLEGKVAGVTTFRSDYVPHDVTQRPPKVTKEYVPPEGSMMHTTTYVHDYKAYSIQQNIVTKTLEYSPPSAKMDIRSTYKEEFRSWDAQLQRPLRPSCNPKPRHSKLDTTDPPQRHHSPKPLPFESVTNYKLQYVSHPAQPKQPIQRAVYKPSGSPLSGVTTHRHDYRCLQVEVARPNTSKATWESNPTPLQGYTEFRDRYKTWPLRHRTVEHPPPEDRAECSVYQADYQQCQPMPSIHTPTQPWAKDKVSLEALCPMRGNCRAREVKERIPVTRDKETDRPAGAAGSTTTGSPQHRLKATVPPPSFQPVQRAATLSREQNDVASSGSDVAREIQPVSVCRAARAHGNKLQRTLSARERCTGCPATASSNTPKCSHSPKRRAVQSAVLSRGKRAG</sequence>
<feature type="region of interest" description="Disordered" evidence="2">
    <location>
        <begin position="316"/>
        <end position="378"/>
    </location>
</feature>
<accession>A0AAD7W6K8</accession>
<name>A0AAD7W6K8_9TELE</name>
<dbReference type="GO" id="GO:0005879">
    <property type="term" value="C:axonemal microtubule"/>
    <property type="evidence" value="ECO:0007669"/>
    <property type="project" value="TreeGrafter"/>
</dbReference>
<gene>
    <name evidence="3" type="ORF">AAFF_G00191350</name>
</gene>
<feature type="region of interest" description="Disordered" evidence="2">
    <location>
        <begin position="189"/>
        <end position="209"/>
    </location>
</feature>
<reference evidence="3" key="1">
    <citation type="journal article" date="2023" name="Science">
        <title>Genome structures resolve the early diversification of teleost fishes.</title>
        <authorList>
            <person name="Parey E."/>
            <person name="Louis A."/>
            <person name="Montfort J."/>
            <person name="Bouchez O."/>
            <person name="Roques C."/>
            <person name="Iampietro C."/>
            <person name="Lluch J."/>
            <person name="Castinel A."/>
            <person name="Donnadieu C."/>
            <person name="Desvignes T."/>
            <person name="Floi Bucao C."/>
            <person name="Jouanno E."/>
            <person name="Wen M."/>
            <person name="Mejri S."/>
            <person name="Dirks R."/>
            <person name="Jansen H."/>
            <person name="Henkel C."/>
            <person name="Chen W.J."/>
            <person name="Zahm M."/>
            <person name="Cabau C."/>
            <person name="Klopp C."/>
            <person name="Thompson A.W."/>
            <person name="Robinson-Rechavi M."/>
            <person name="Braasch I."/>
            <person name="Lecointre G."/>
            <person name="Bobe J."/>
            <person name="Postlethwait J.H."/>
            <person name="Berthelot C."/>
            <person name="Roest Crollius H."/>
            <person name="Guiguen Y."/>
        </authorList>
    </citation>
    <scope>NUCLEOTIDE SEQUENCE</scope>
    <source>
        <strain evidence="3">NC1722</strain>
    </source>
</reference>
<comment type="similarity">
    <text evidence="1">Belongs to the FAM154 family.</text>
</comment>
<dbReference type="GO" id="GO:0036064">
    <property type="term" value="C:ciliary basal body"/>
    <property type="evidence" value="ECO:0007669"/>
    <property type="project" value="TreeGrafter"/>
</dbReference>
<comment type="caution">
    <text evidence="3">The sequence shown here is derived from an EMBL/GenBank/DDBJ whole genome shotgun (WGS) entry which is preliminary data.</text>
</comment>
<dbReference type="InterPro" id="IPR033336">
    <property type="entry name" value="SAXO1/2"/>
</dbReference>
<dbReference type="EMBL" id="JAINUG010000255">
    <property type="protein sequence ID" value="KAJ8385258.1"/>
    <property type="molecule type" value="Genomic_DNA"/>
</dbReference>
<organism evidence="3 4">
    <name type="scientific">Aldrovandia affinis</name>
    <dbReference type="NCBI Taxonomy" id="143900"/>
    <lineage>
        <taxon>Eukaryota</taxon>
        <taxon>Metazoa</taxon>
        <taxon>Chordata</taxon>
        <taxon>Craniata</taxon>
        <taxon>Vertebrata</taxon>
        <taxon>Euteleostomi</taxon>
        <taxon>Actinopterygii</taxon>
        <taxon>Neopterygii</taxon>
        <taxon>Teleostei</taxon>
        <taxon>Notacanthiformes</taxon>
        <taxon>Halosauridae</taxon>
        <taxon>Aldrovandia</taxon>
    </lineage>
</organism>
<evidence type="ECO:0008006" key="5">
    <source>
        <dbReference type="Google" id="ProtNLM"/>
    </source>
</evidence>
<dbReference type="AlphaFoldDB" id="A0AAD7W6K8"/>
<evidence type="ECO:0000313" key="3">
    <source>
        <dbReference type="EMBL" id="KAJ8385258.1"/>
    </source>
</evidence>
<feature type="compositionally biased region" description="Basic and acidic residues" evidence="2">
    <location>
        <begin position="316"/>
        <end position="329"/>
    </location>
</feature>
<dbReference type="Proteomes" id="UP001221898">
    <property type="component" value="Unassembled WGS sequence"/>
</dbReference>
<keyword evidence="4" id="KW-1185">Reference proteome</keyword>
<proteinExistence type="inferred from homology"/>
<evidence type="ECO:0000313" key="4">
    <source>
        <dbReference type="Proteomes" id="UP001221898"/>
    </source>
</evidence>
<dbReference type="PANTHER" id="PTHR31516:SF17">
    <property type="entry name" value="STABILIZER OF AXONEMAL MICROTUBULES 2"/>
    <property type="match status" value="1"/>
</dbReference>
<dbReference type="GO" id="GO:0005814">
    <property type="term" value="C:centriole"/>
    <property type="evidence" value="ECO:0007669"/>
    <property type="project" value="TreeGrafter"/>
</dbReference>
<dbReference type="Pfam" id="PF05217">
    <property type="entry name" value="SAXO1-2"/>
    <property type="match status" value="1"/>
</dbReference>